<accession>A0ABR2ZDV0</accession>
<sequence length="484" mass="53854">MESQGTPTPHTHLDTIVDNFTHGSLQQGILSTPLTTHSNRSQVYRAAAQVLKSSFCRVAPELWAEIFLYYLPAFEPTSRDSFLEYEQHLLVLSSVCGHWHAVALSTPRLWSRIEYSSSPSHGSARKSRLPERVGAWISRSRNCPLTIMLTLHPGADSDLVLGSLVLQSRRWEFLHVSADCERRVCKGLSPIISGNLPLLRQAHVNVPLFGNEINPSLNLVWSLKQAPRLTSVHLSRIDPSSLHLLFDLPLTQLKSLTLPSITSSRAFFCVLSQLPSVEDLRVTMDVGPPALRSRSEVPELPFIHTNLRSFSLDIAVRGDDLIIRHLQHETSHILANVDLPHLSTFSIACGETHWPLEEAMSSFLKRNGRLLRELKVTQKQEKVARSTRADLSAQLREVLLLVPRLRGLELKLAHKSLVRVLGMVSSRGGASLVPLAEKLNLTILEDSGCSAEDVIEAISHIGQSKGLAMERTSPQTFILSTHNH</sequence>
<reference evidence="1 2" key="1">
    <citation type="submission" date="2024-05" db="EMBL/GenBank/DDBJ databases">
        <title>A draft genome resource for the thread blight pathogen Marasmius tenuissimus strain MS-2.</title>
        <authorList>
            <person name="Yulfo-Soto G.E."/>
            <person name="Baruah I.K."/>
            <person name="Amoako-Attah I."/>
            <person name="Bukari Y."/>
            <person name="Meinhardt L.W."/>
            <person name="Bailey B.A."/>
            <person name="Cohen S.P."/>
        </authorList>
    </citation>
    <scope>NUCLEOTIDE SEQUENCE [LARGE SCALE GENOMIC DNA]</scope>
    <source>
        <strain evidence="1 2">MS-2</strain>
    </source>
</reference>
<evidence type="ECO:0000313" key="2">
    <source>
        <dbReference type="Proteomes" id="UP001437256"/>
    </source>
</evidence>
<comment type="caution">
    <text evidence="1">The sequence shown here is derived from an EMBL/GenBank/DDBJ whole genome shotgun (WGS) entry which is preliminary data.</text>
</comment>
<gene>
    <name evidence="1" type="ORF">AAF712_013392</name>
</gene>
<evidence type="ECO:0008006" key="3">
    <source>
        <dbReference type="Google" id="ProtNLM"/>
    </source>
</evidence>
<proteinExistence type="predicted"/>
<keyword evidence="2" id="KW-1185">Reference proteome</keyword>
<organism evidence="1 2">
    <name type="scientific">Marasmius tenuissimus</name>
    <dbReference type="NCBI Taxonomy" id="585030"/>
    <lineage>
        <taxon>Eukaryota</taxon>
        <taxon>Fungi</taxon>
        <taxon>Dikarya</taxon>
        <taxon>Basidiomycota</taxon>
        <taxon>Agaricomycotina</taxon>
        <taxon>Agaricomycetes</taxon>
        <taxon>Agaricomycetidae</taxon>
        <taxon>Agaricales</taxon>
        <taxon>Marasmiineae</taxon>
        <taxon>Marasmiaceae</taxon>
        <taxon>Marasmius</taxon>
    </lineage>
</organism>
<dbReference type="Proteomes" id="UP001437256">
    <property type="component" value="Unassembled WGS sequence"/>
</dbReference>
<dbReference type="EMBL" id="JBBXMP010000203">
    <property type="protein sequence ID" value="KAL0059852.1"/>
    <property type="molecule type" value="Genomic_DNA"/>
</dbReference>
<evidence type="ECO:0000313" key="1">
    <source>
        <dbReference type="EMBL" id="KAL0059852.1"/>
    </source>
</evidence>
<name>A0ABR2ZDV0_9AGAR</name>
<protein>
    <recommendedName>
        <fullName evidence="3">F-box domain-containing protein</fullName>
    </recommendedName>
</protein>